<dbReference type="GO" id="GO:0000132">
    <property type="term" value="P:establishment of mitotic spindle orientation"/>
    <property type="evidence" value="ECO:0007669"/>
    <property type="project" value="TreeGrafter"/>
</dbReference>
<dbReference type="PANTHER" id="PTHR32123:SF9">
    <property type="entry name" value="PROTEIN SPINDLY"/>
    <property type="match status" value="1"/>
</dbReference>
<dbReference type="InterPro" id="IPR051149">
    <property type="entry name" value="Spindly/BICDR_Dynein_Adapter"/>
</dbReference>
<feature type="coiled-coil region" evidence="2">
    <location>
        <begin position="324"/>
        <end position="351"/>
    </location>
</feature>
<name>A0AAD9NYQ3_RIDPI</name>
<dbReference type="PANTHER" id="PTHR32123">
    <property type="entry name" value="BICD FAMILY-LIKE CARGO ADAPTER"/>
    <property type="match status" value="1"/>
</dbReference>
<accession>A0AAD9NYQ3</accession>
<proteinExistence type="predicted"/>
<dbReference type="GO" id="GO:0000922">
    <property type="term" value="C:spindle pole"/>
    <property type="evidence" value="ECO:0007669"/>
    <property type="project" value="TreeGrafter"/>
</dbReference>
<dbReference type="Proteomes" id="UP001209878">
    <property type="component" value="Unassembled WGS sequence"/>
</dbReference>
<sequence>MEGGDESSALVERIKQLDALLQQKNDDLHQAAEIGKLLLDNNSQLTAKIDEANAVATSKIEELEQEKFTLRRKLEAKEHMEQTYLDEIEMLKSTLSKQSESMRLKIEMQHDVEVQPLKSQIATLQSELDQCHLIEGQLRETVTRTELMLSDAQEQLQLRSKSLNETCSTELAELNEEISNLQTVKLTLTRELSERENRVAQLTLQVESLSEQLSKKQDEVEEIQCHSTANYNALLESREENQELKVELDIIKLEANNIKKKGNSLFGEVEDRRVEAERELVSMKVQHSALKKQHEMLRQQQHKLKMEVAGLLRMAGRRGDEQMTERLLQQLSQAQSETQSLQKKIHEYEERERLEPRLPQHLARGNGQAPDDGSMDYMKGILSRTQSEKATLKQELHTKTLVALAESDKVMVCEKRIYHLDHEVKQLKSNDFRLRLQIEELRMKYEPDSLKAEKQLRRKRNVEQIPLQQKPSAESTETGETAEKKAVLESNRHDDISGEDTATANDISKNQSAVSVEKRRSRPLATKRTSNMNVAPPGGGDADIQPELVKTKKRLVSDVEVTERNTLGGIGGHQAEQQIGVPKKRGAKGVEPNCKNIPVDCKVQ</sequence>
<evidence type="ECO:0000256" key="3">
    <source>
        <dbReference type="SAM" id="MobiDB-lite"/>
    </source>
</evidence>
<gene>
    <name evidence="4" type="ORF">NP493_249g12001</name>
</gene>
<dbReference type="GO" id="GO:0000940">
    <property type="term" value="C:outer kinetochore"/>
    <property type="evidence" value="ECO:0007669"/>
    <property type="project" value="TreeGrafter"/>
</dbReference>
<feature type="region of interest" description="Disordered" evidence="3">
    <location>
        <begin position="452"/>
        <end position="521"/>
    </location>
</feature>
<dbReference type="GO" id="GO:0007080">
    <property type="term" value="P:mitotic metaphase chromosome alignment"/>
    <property type="evidence" value="ECO:0007669"/>
    <property type="project" value="TreeGrafter"/>
</dbReference>
<evidence type="ECO:0000313" key="4">
    <source>
        <dbReference type="EMBL" id="KAK2184927.1"/>
    </source>
</evidence>
<dbReference type="GO" id="GO:0043515">
    <property type="term" value="F:kinetochore binding"/>
    <property type="evidence" value="ECO:0007669"/>
    <property type="project" value="TreeGrafter"/>
</dbReference>
<keyword evidence="5" id="KW-1185">Reference proteome</keyword>
<feature type="coiled-coil region" evidence="2">
    <location>
        <begin position="14"/>
        <end position="80"/>
    </location>
</feature>
<feature type="coiled-coil region" evidence="2">
    <location>
        <begin position="164"/>
        <end position="293"/>
    </location>
</feature>
<dbReference type="AlphaFoldDB" id="A0AAD9NYQ3"/>
<evidence type="ECO:0000256" key="2">
    <source>
        <dbReference type="SAM" id="Coils"/>
    </source>
</evidence>
<protein>
    <submittedName>
        <fullName evidence="4">Uncharacterized protein</fullName>
    </submittedName>
</protein>
<keyword evidence="1 2" id="KW-0175">Coiled coil</keyword>
<feature type="compositionally biased region" description="Polar residues" evidence="3">
    <location>
        <begin position="500"/>
        <end position="514"/>
    </location>
</feature>
<comment type="caution">
    <text evidence="4">The sequence shown here is derived from an EMBL/GenBank/DDBJ whole genome shotgun (WGS) entry which is preliminary data.</text>
</comment>
<dbReference type="GO" id="GO:0034501">
    <property type="term" value="P:protein localization to kinetochore"/>
    <property type="evidence" value="ECO:0007669"/>
    <property type="project" value="TreeGrafter"/>
</dbReference>
<feature type="compositionally biased region" description="Basic and acidic residues" evidence="3">
    <location>
        <begin position="481"/>
        <end position="496"/>
    </location>
</feature>
<evidence type="ECO:0000313" key="5">
    <source>
        <dbReference type="Proteomes" id="UP001209878"/>
    </source>
</evidence>
<evidence type="ECO:0000256" key="1">
    <source>
        <dbReference type="ARBA" id="ARBA00023054"/>
    </source>
</evidence>
<dbReference type="EMBL" id="JAODUO010000249">
    <property type="protein sequence ID" value="KAK2184927.1"/>
    <property type="molecule type" value="Genomic_DNA"/>
</dbReference>
<organism evidence="4 5">
    <name type="scientific">Ridgeia piscesae</name>
    <name type="common">Tubeworm</name>
    <dbReference type="NCBI Taxonomy" id="27915"/>
    <lineage>
        <taxon>Eukaryota</taxon>
        <taxon>Metazoa</taxon>
        <taxon>Spiralia</taxon>
        <taxon>Lophotrochozoa</taxon>
        <taxon>Annelida</taxon>
        <taxon>Polychaeta</taxon>
        <taxon>Sedentaria</taxon>
        <taxon>Canalipalpata</taxon>
        <taxon>Sabellida</taxon>
        <taxon>Siboglinidae</taxon>
        <taxon>Ridgeia</taxon>
    </lineage>
</organism>
<reference evidence="4" key="1">
    <citation type="journal article" date="2023" name="Mol. Biol. Evol.">
        <title>Third-Generation Sequencing Reveals the Adaptive Role of the Epigenome in Three Deep-Sea Polychaetes.</title>
        <authorList>
            <person name="Perez M."/>
            <person name="Aroh O."/>
            <person name="Sun Y."/>
            <person name="Lan Y."/>
            <person name="Juniper S.K."/>
            <person name="Young C.R."/>
            <person name="Angers B."/>
            <person name="Qian P.Y."/>
        </authorList>
    </citation>
    <scope>NUCLEOTIDE SEQUENCE</scope>
    <source>
        <strain evidence="4">R07B-5</strain>
    </source>
</reference>